<comment type="caution">
    <text evidence="8">The sequence shown here is derived from an EMBL/GenBank/DDBJ whole genome shotgun (WGS) entry which is preliminary data.</text>
</comment>
<proteinExistence type="predicted"/>
<evidence type="ECO:0000256" key="3">
    <source>
        <dbReference type="ARBA" id="ARBA00022692"/>
    </source>
</evidence>
<reference evidence="8 9" key="1">
    <citation type="submission" date="2020-12" db="EMBL/GenBank/DDBJ databases">
        <title>Pseudomonas schmalbachii sp. nov. isolated from millipede gut.</title>
        <authorList>
            <person name="Shelomi M."/>
        </authorList>
    </citation>
    <scope>NUCLEOTIDE SEQUENCE [LARGE SCALE GENOMIC DNA]</scope>
    <source>
        <strain evidence="8 9">Milli4</strain>
    </source>
</reference>
<dbReference type="EMBL" id="JAELYA010000001">
    <property type="protein sequence ID" value="MBO3273939.1"/>
    <property type="molecule type" value="Genomic_DNA"/>
</dbReference>
<dbReference type="CDD" id="cd17319">
    <property type="entry name" value="MFS_ExuT_GudP_like"/>
    <property type="match status" value="1"/>
</dbReference>
<evidence type="ECO:0000313" key="8">
    <source>
        <dbReference type="EMBL" id="MBO3273939.1"/>
    </source>
</evidence>
<comment type="subcellular location">
    <subcellularLocation>
        <location evidence="1">Membrane</location>
        <topology evidence="1">Multi-pass membrane protein</topology>
    </subcellularLocation>
</comment>
<feature type="transmembrane region" description="Helical" evidence="6">
    <location>
        <begin position="322"/>
        <end position="340"/>
    </location>
</feature>
<evidence type="ECO:0000256" key="6">
    <source>
        <dbReference type="SAM" id="Phobius"/>
    </source>
</evidence>
<feature type="transmembrane region" description="Helical" evidence="6">
    <location>
        <begin position="256"/>
        <end position="277"/>
    </location>
</feature>
<evidence type="ECO:0000256" key="2">
    <source>
        <dbReference type="ARBA" id="ARBA00022448"/>
    </source>
</evidence>
<name>A0ABS3TJU6_9PSED</name>
<evidence type="ECO:0000259" key="7">
    <source>
        <dbReference type="PROSITE" id="PS50850"/>
    </source>
</evidence>
<dbReference type="InterPro" id="IPR036259">
    <property type="entry name" value="MFS_trans_sf"/>
</dbReference>
<keyword evidence="5 6" id="KW-0472">Membrane</keyword>
<dbReference type="Proteomes" id="UP000669060">
    <property type="component" value="Unassembled WGS sequence"/>
</dbReference>
<feature type="transmembrane region" description="Helical" evidence="6">
    <location>
        <begin position="379"/>
        <end position="404"/>
    </location>
</feature>
<dbReference type="Pfam" id="PF07690">
    <property type="entry name" value="MFS_1"/>
    <property type="match status" value="1"/>
</dbReference>
<dbReference type="SUPFAM" id="SSF103473">
    <property type="entry name" value="MFS general substrate transporter"/>
    <property type="match status" value="1"/>
</dbReference>
<dbReference type="PROSITE" id="PS50850">
    <property type="entry name" value="MFS"/>
    <property type="match status" value="1"/>
</dbReference>
<accession>A0ABS3TJU6</accession>
<dbReference type="InterPro" id="IPR011701">
    <property type="entry name" value="MFS"/>
</dbReference>
<sequence length="443" mass="47277">MSSTPQQYGSTVLHDSPATAASVYRKAVWRLMPFLFLALLINGIDRINISFAKLRMAEDIALSDAAYGLGVGAFYLAYLLFEVPSNLYMQRVGARATLTRIMVLWGLITMATALVTTPGQLIAARFLLGIAEAGFFPGVILYLTYWFPSALRGRITASFMMAAVVAGMICGPLSGTIMAHLDGWIGLQDWQALFILTGAPAVVLGVFGWFWLTDRPDQAGWLSDAEKQAITTDIAAEQKSHGTSERLVDAFRDPRVYIAGLVYFSIYCGTNTVIYWLPTLIRGLGLDDIKLIGLVSALPFTAALAGMYLLGLSSDKRHERRWHVAGAMLVSAACFALLGFTQGQLVASLVVIGIAASAGLSALSLFWTIPPAFLTPTRAVAGIAIISSIGNFAGVVSQGAVGAIKSATGSLYLAFDMIAMVLVAGALLLLIAIPARILRSASH</sequence>
<feature type="transmembrane region" description="Helical" evidence="6">
    <location>
        <begin position="193"/>
        <end position="212"/>
    </location>
</feature>
<gene>
    <name evidence="8" type="ORF">JFY56_01710</name>
</gene>
<feature type="transmembrane region" description="Helical" evidence="6">
    <location>
        <begin position="159"/>
        <end position="181"/>
    </location>
</feature>
<keyword evidence="9" id="KW-1185">Reference proteome</keyword>
<feature type="transmembrane region" description="Helical" evidence="6">
    <location>
        <begin position="410"/>
        <end position="433"/>
    </location>
</feature>
<evidence type="ECO:0000256" key="1">
    <source>
        <dbReference type="ARBA" id="ARBA00004141"/>
    </source>
</evidence>
<evidence type="ECO:0000313" key="9">
    <source>
        <dbReference type="Proteomes" id="UP000669060"/>
    </source>
</evidence>
<keyword evidence="2" id="KW-0813">Transport</keyword>
<feature type="transmembrane region" description="Helical" evidence="6">
    <location>
        <begin position="289"/>
        <end position="310"/>
    </location>
</feature>
<dbReference type="PANTHER" id="PTHR43791:SF36">
    <property type="entry name" value="TRANSPORTER, PUTATIVE (AFU_ORTHOLOGUE AFUA_6G08340)-RELATED"/>
    <property type="match status" value="1"/>
</dbReference>
<dbReference type="RefSeq" id="WP_208311757.1">
    <property type="nucleotide sequence ID" value="NZ_JAELYA010000001.1"/>
</dbReference>
<dbReference type="PANTHER" id="PTHR43791">
    <property type="entry name" value="PERMEASE-RELATED"/>
    <property type="match status" value="1"/>
</dbReference>
<feature type="transmembrane region" description="Helical" evidence="6">
    <location>
        <begin position="126"/>
        <end position="147"/>
    </location>
</feature>
<feature type="transmembrane region" description="Helical" evidence="6">
    <location>
        <begin position="102"/>
        <end position="120"/>
    </location>
</feature>
<keyword evidence="3 6" id="KW-0812">Transmembrane</keyword>
<organism evidence="8 9">
    <name type="scientific">Pseudomonas schmalbachii</name>
    <dbReference type="NCBI Taxonomy" id="2816993"/>
    <lineage>
        <taxon>Bacteria</taxon>
        <taxon>Pseudomonadati</taxon>
        <taxon>Pseudomonadota</taxon>
        <taxon>Gammaproteobacteria</taxon>
        <taxon>Pseudomonadales</taxon>
        <taxon>Pseudomonadaceae</taxon>
        <taxon>Pseudomonas</taxon>
    </lineage>
</organism>
<dbReference type="Gene3D" id="1.20.1250.20">
    <property type="entry name" value="MFS general substrate transporter like domains"/>
    <property type="match status" value="2"/>
</dbReference>
<evidence type="ECO:0000256" key="4">
    <source>
        <dbReference type="ARBA" id="ARBA00022989"/>
    </source>
</evidence>
<feature type="transmembrane region" description="Helical" evidence="6">
    <location>
        <begin position="27"/>
        <end position="44"/>
    </location>
</feature>
<dbReference type="InterPro" id="IPR020846">
    <property type="entry name" value="MFS_dom"/>
</dbReference>
<feature type="transmembrane region" description="Helical" evidence="6">
    <location>
        <begin position="346"/>
        <end position="367"/>
    </location>
</feature>
<feature type="transmembrane region" description="Helical" evidence="6">
    <location>
        <begin position="64"/>
        <end position="81"/>
    </location>
</feature>
<evidence type="ECO:0000256" key="5">
    <source>
        <dbReference type="ARBA" id="ARBA00023136"/>
    </source>
</evidence>
<protein>
    <submittedName>
        <fullName evidence="8">MFS transporter</fullName>
    </submittedName>
</protein>
<feature type="domain" description="Major facilitator superfamily (MFS) profile" evidence="7">
    <location>
        <begin position="31"/>
        <end position="437"/>
    </location>
</feature>
<keyword evidence="4 6" id="KW-1133">Transmembrane helix</keyword>